<feature type="transmembrane region" description="Helical" evidence="5">
    <location>
        <begin position="112"/>
        <end position="134"/>
    </location>
</feature>
<dbReference type="Proteomes" id="UP000199150">
    <property type="component" value="Unassembled WGS sequence"/>
</dbReference>
<keyword evidence="2 5" id="KW-0812">Transmembrane</keyword>
<sequence length="328" mass="34295">MTPPVWLIAEREFRTYAATASFWVALAIGPLILAGMMLMTHGGAAHPAPATLTLSTEADGSLTARFSDNFPLSGEGRAAVLRDMAKEVRLNPALRTAAPAKPAIDPRAVSRFVLVLMLWMTLTGSLGMLLNAVVRERANRALESLLAAASPLDIVGGKLIGVGGVSLLVLASWLGSTFLMGGLMPASGGLISGLLRSAADPLLLAHAALVYVLGFAFYGFTTVAIGGLARDNADAQNLARPMFAVLLAVFFAAFAAAGGGQLDWLVYVPPFTPFMLLMHPHSLLVEMIALAQLAVATALAAWMSVSALTLSARPVWLAVLAPKRRAVG</sequence>
<feature type="transmembrane region" description="Helical" evidence="5">
    <location>
        <begin position="282"/>
        <end position="303"/>
    </location>
</feature>
<feature type="transmembrane region" description="Helical" evidence="5">
    <location>
        <begin position="203"/>
        <end position="229"/>
    </location>
</feature>
<dbReference type="AlphaFoldDB" id="A0A1G4RTC5"/>
<feature type="transmembrane region" description="Helical" evidence="5">
    <location>
        <begin position="20"/>
        <end position="39"/>
    </location>
</feature>
<evidence type="ECO:0000256" key="1">
    <source>
        <dbReference type="ARBA" id="ARBA00004141"/>
    </source>
</evidence>
<protein>
    <submittedName>
        <fullName evidence="7">ABC-2 family transporter protein</fullName>
    </submittedName>
</protein>
<dbReference type="RefSeq" id="WP_090647479.1">
    <property type="nucleotide sequence ID" value="NZ_CBCRYE010000001.1"/>
</dbReference>
<dbReference type="GO" id="GO:0140359">
    <property type="term" value="F:ABC-type transporter activity"/>
    <property type="evidence" value="ECO:0007669"/>
    <property type="project" value="InterPro"/>
</dbReference>
<keyword evidence="4 5" id="KW-0472">Membrane</keyword>
<dbReference type="Pfam" id="PF12698">
    <property type="entry name" value="ABC2_membrane_3"/>
    <property type="match status" value="1"/>
</dbReference>
<dbReference type="STRING" id="260084.SAMN02927928_2108"/>
<gene>
    <name evidence="7" type="ORF">SAMN02927928_2108</name>
</gene>
<name>A0A1G4RTC5_9CAUL</name>
<dbReference type="EMBL" id="FMTS01000003">
    <property type="protein sequence ID" value="SCW60036.1"/>
    <property type="molecule type" value="Genomic_DNA"/>
</dbReference>
<dbReference type="OrthoDB" id="7539112at2"/>
<accession>A0A1G4RTC5</accession>
<evidence type="ECO:0000256" key="2">
    <source>
        <dbReference type="ARBA" id="ARBA00022692"/>
    </source>
</evidence>
<evidence type="ECO:0000313" key="8">
    <source>
        <dbReference type="Proteomes" id="UP000199150"/>
    </source>
</evidence>
<evidence type="ECO:0000313" key="7">
    <source>
        <dbReference type="EMBL" id="SCW60036.1"/>
    </source>
</evidence>
<evidence type="ECO:0000256" key="3">
    <source>
        <dbReference type="ARBA" id="ARBA00022989"/>
    </source>
</evidence>
<dbReference type="GO" id="GO:0016020">
    <property type="term" value="C:membrane"/>
    <property type="evidence" value="ECO:0007669"/>
    <property type="project" value="UniProtKB-SubCell"/>
</dbReference>
<evidence type="ECO:0000256" key="4">
    <source>
        <dbReference type="ARBA" id="ARBA00023136"/>
    </source>
</evidence>
<evidence type="ECO:0000256" key="5">
    <source>
        <dbReference type="SAM" id="Phobius"/>
    </source>
</evidence>
<comment type="subcellular location">
    <subcellularLocation>
        <location evidence="1">Membrane</location>
        <topology evidence="1">Multi-pass membrane protein</topology>
    </subcellularLocation>
</comment>
<dbReference type="InterPro" id="IPR013525">
    <property type="entry name" value="ABC2_TM"/>
</dbReference>
<organism evidence="7 8">
    <name type="scientific">Asticcacaulis taihuensis</name>
    <dbReference type="NCBI Taxonomy" id="260084"/>
    <lineage>
        <taxon>Bacteria</taxon>
        <taxon>Pseudomonadati</taxon>
        <taxon>Pseudomonadota</taxon>
        <taxon>Alphaproteobacteria</taxon>
        <taxon>Caulobacterales</taxon>
        <taxon>Caulobacteraceae</taxon>
        <taxon>Asticcacaulis</taxon>
    </lineage>
</organism>
<feature type="transmembrane region" description="Helical" evidence="5">
    <location>
        <begin position="241"/>
        <end position="262"/>
    </location>
</feature>
<keyword evidence="8" id="KW-1185">Reference proteome</keyword>
<keyword evidence="3 5" id="KW-1133">Transmembrane helix</keyword>
<feature type="transmembrane region" description="Helical" evidence="5">
    <location>
        <begin position="155"/>
        <end position="183"/>
    </location>
</feature>
<proteinExistence type="predicted"/>
<feature type="domain" description="ABC-2 type transporter transmembrane" evidence="6">
    <location>
        <begin position="109"/>
        <end position="278"/>
    </location>
</feature>
<reference evidence="8" key="1">
    <citation type="submission" date="2016-10" db="EMBL/GenBank/DDBJ databases">
        <authorList>
            <person name="Varghese N."/>
            <person name="Submissions S."/>
        </authorList>
    </citation>
    <scope>NUCLEOTIDE SEQUENCE [LARGE SCALE GENOMIC DNA]</scope>
    <source>
        <strain evidence="8">CGMCC 1.3431</strain>
    </source>
</reference>
<evidence type="ECO:0000259" key="6">
    <source>
        <dbReference type="Pfam" id="PF12698"/>
    </source>
</evidence>